<evidence type="ECO:0000256" key="1">
    <source>
        <dbReference type="ARBA" id="ARBA00010549"/>
    </source>
</evidence>
<reference evidence="3 4" key="1">
    <citation type="journal article" date="2007" name="Science">
        <title>Sea anemone genome reveals ancestral eumetazoan gene repertoire and genomic organization.</title>
        <authorList>
            <person name="Putnam N.H."/>
            <person name="Srivastava M."/>
            <person name="Hellsten U."/>
            <person name="Dirks B."/>
            <person name="Chapman J."/>
            <person name="Salamov A."/>
            <person name="Terry A."/>
            <person name="Shapiro H."/>
            <person name="Lindquist E."/>
            <person name="Kapitonov V.V."/>
            <person name="Jurka J."/>
            <person name="Genikhovich G."/>
            <person name="Grigoriev I.V."/>
            <person name="Lucas S.M."/>
            <person name="Steele R.E."/>
            <person name="Finnerty J.R."/>
            <person name="Technau U."/>
            <person name="Martindale M.Q."/>
            <person name="Rokhsar D.S."/>
        </authorList>
    </citation>
    <scope>NUCLEOTIDE SEQUENCE [LARGE SCALE GENOMIC DNA]</scope>
    <source>
        <strain evidence="4">CH2 X CH6</strain>
    </source>
</reference>
<evidence type="ECO:0000313" key="4">
    <source>
        <dbReference type="Proteomes" id="UP000001593"/>
    </source>
</evidence>
<dbReference type="AlphaFoldDB" id="A7RR82"/>
<dbReference type="Proteomes" id="UP000001593">
    <property type="component" value="Unassembled WGS sequence"/>
</dbReference>
<evidence type="ECO:0000256" key="2">
    <source>
        <dbReference type="SAM" id="MobiDB-lite"/>
    </source>
</evidence>
<dbReference type="STRING" id="45351.A7RR82"/>
<evidence type="ECO:0000313" key="3">
    <source>
        <dbReference type="EMBL" id="EDO46121.1"/>
    </source>
</evidence>
<dbReference type="Pfam" id="PF15260">
    <property type="entry name" value="FAM219A"/>
    <property type="match status" value="1"/>
</dbReference>
<evidence type="ECO:0008006" key="5">
    <source>
        <dbReference type="Google" id="ProtNLM"/>
    </source>
</evidence>
<protein>
    <recommendedName>
        <fullName evidence="5">Protein FAM219A</fullName>
    </recommendedName>
</protein>
<comment type="similarity">
    <text evidence="1">Belongs to the FAM219 family.</text>
</comment>
<dbReference type="OMA" id="SERHAFH"/>
<organism evidence="3 4">
    <name type="scientific">Nematostella vectensis</name>
    <name type="common">Starlet sea anemone</name>
    <dbReference type="NCBI Taxonomy" id="45351"/>
    <lineage>
        <taxon>Eukaryota</taxon>
        <taxon>Metazoa</taxon>
        <taxon>Cnidaria</taxon>
        <taxon>Anthozoa</taxon>
        <taxon>Hexacorallia</taxon>
        <taxon>Actiniaria</taxon>
        <taxon>Edwardsiidae</taxon>
        <taxon>Nematostella</taxon>
    </lineage>
</organism>
<dbReference type="eggNOG" id="ENOG502QS86">
    <property type="taxonomic scope" value="Eukaryota"/>
</dbReference>
<dbReference type="HOGENOM" id="CLU_1588420_0_0_1"/>
<feature type="compositionally biased region" description="Polar residues" evidence="2">
    <location>
        <begin position="7"/>
        <end position="17"/>
    </location>
</feature>
<dbReference type="InParanoid" id="A7RR82"/>
<dbReference type="InterPro" id="IPR029339">
    <property type="entry name" value="FAM219"/>
</dbReference>
<name>A7RR82_NEMVE</name>
<dbReference type="PANTHER" id="PTHR31281">
    <property type="entry name" value="PROTEIN FAM219A"/>
    <property type="match status" value="1"/>
</dbReference>
<keyword evidence="4" id="KW-1185">Reference proteome</keyword>
<dbReference type="KEGG" id="nve:5518214"/>
<feature type="region of interest" description="Disordered" evidence="2">
    <location>
        <begin position="1"/>
        <end position="121"/>
    </location>
</feature>
<feature type="compositionally biased region" description="Polar residues" evidence="2">
    <location>
        <begin position="103"/>
        <end position="120"/>
    </location>
</feature>
<gene>
    <name evidence="3" type="ORF">NEMVEDRAFT_v1g240105</name>
</gene>
<accession>A7RR82</accession>
<proteinExistence type="inferred from homology"/>
<sequence length="168" mass="18716">MSAEVPNGSNYMQSKGNSLRKVAENGSENGHQSRNLRSSSTPLQQKLELRLQKSRRKNGNGVITSQPNGFARYKNGSSKKHKLDKRPLFAMDSDSSDEELTVRQYSKQGKQGLTSSQNSKELAECEERLLKDGYRLDEMSDEEDLDLIPPRSVDTKCCGVSINSCVIS</sequence>
<dbReference type="OrthoDB" id="5966423at2759"/>
<dbReference type="PANTHER" id="PTHR31281:SF3">
    <property type="entry name" value="PROTEIN FAM219A"/>
    <property type="match status" value="1"/>
</dbReference>
<dbReference type="EMBL" id="DS469530">
    <property type="protein sequence ID" value="EDO46121.1"/>
    <property type="molecule type" value="Genomic_DNA"/>
</dbReference>
<feature type="compositionally biased region" description="Polar residues" evidence="2">
    <location>
        <begin position="26"/>
        <end position="44"/>
    </location>
</feature>